<feature type="region of interest" description="Disordered" evidence="1">
    <location>
        <begin position="1"/>
        <end position="33"/>
    </location>
</feature>
<protein>
    <submittedName>
        <fullName evidence="2">Uncharacterized protein</fullName>
    </submittedName>
</protein>
<evidence type="ECO:0000256" key="1">
    <source>
        <dbReference type="SAM" id="MobiDB-lite"/>
    </source>
</evidence>
<dbReference type="EMBL" id="JAUKUD010000004">
    <property type="protein sequence ID" value="KAK0745970.1"/>
    <property type="molecule type" value="Genomic_DNA"/>
</dbReference>
<name>A0AA40EUZ2_9PEZI</name>
<dbReference type="Proteomes" id="UP001172155">
    <property type="component" value="Unassembled WGS sequence"/>
</dbReference>
<evidence type="ECO:0000313" key="2">
    <source>
        <dbReference type="EMBL" id="KAK0745970.1"/>
    </source>
</evidence>
<comment type="caution">
    <text evidence="2">The sequence shown here is derived from an EMBL/GenBank/DDBJ whole genome shotgun (WGS) entry which is preliminary data.</text>
</comment>
<reference evidence="2" key="1">
    <citation type="submission" date="2023-06" db="EMBL/GenBank/DDBJ databases">
        <title>Genome-scale phylogeny and comparative genomics of the fungal order Sordariales.</title>
        <authorList>
            <consortium name="Lawrence Berkeley National Laboratory"/>
            <person name="Hensen N."/>
            <person name="Bonometti L."/>
            <person name="Westerberg I."/>
            <person name="Brannstrom I.O."/>
            <person name="Guillou S."/>
            <person name="Cros-Aarteil S."/>
            <person name="Calhoun S."/>
            <person name="Haridas S."/>
            <person name="Kuo A."/>
            <person name="Mondo S."/>
            <person name="Pangilinan J."/>
            <person name="Riley R."/>
            <person name="LaButti K."/>
            <person name="Andreopoulos B."/>
            <person name="Lipzen A."/>
            <person name="Chen C."/>
            <person name="Yanf M."/>
            <person name="Daum C."/>
            <person name="Ng V."/>
            <person name="Clum A."/>
            <person name="Steindorff A."/>
            <person name="Ohm R."/>
            <person name="Martin F."/>
            <person name="Silar P."/>
            <person name="Natvig D."/>
            <person name="Lalanne C."/>
            <person name="Gautier V."/>
            <person name="Ament-velasquez S.L."/>
            <person name="Kruys A."/>
            <person name="Hutchinson M.I."/>
            <person name="Powell A.J."/>
            <person name="Barry K."/>
            <person name="Miller A.N."/>
            <person name="Grigoriev I.V."/>
            <person name="Debuchy R."/>
            <person name="Gladieux P."/>
            <person name="Thoren M.H."/>
            <person name="Johannesson H."/>
        </authorList>
    </citation>
    <scope>NUCLEOTIDE SEQUENCE</scope>
    <source>
        <strain evidence="2">SMH3187-1</strain>
    </source>
</reference>
<evidence type="ECO:0000313" key="3">
    <source>
        <dbReference type="Proteomes" id="UP001172155"/>
    </source>
</evidence>
<sequence length="51" mass="5999">MLRRLPRSDQVAGQDLSYGKHSRDGGFRDPRAGQGLRHLRLSHFLCRHRWT</sequence>
<gene>
    <name evidence="2" type="ORF">B0T18DRAFT_410550</name>
</gene>
<proteinExistence type="predicted"/>
<organism evidence="2 3">
    <name type="scientific">Schizothecium vesticola</name>
    <dbReference type="NCBI Taxonomy" id="314040"/>
    <lineage>
        <taxon>Eukaryota</taxon>
        <taxon>Fungi</taxon>
        <taxon>Dikarya</taxon>
        <taxon>Ascomycota</taxon>
        <taxon>Pezizomycotina</taxon>
        <taxon>Sordariomycetes</taxon>
        <taxon>Sordariomycetidae</taxon>
        <taxon>Sordariales</taxon>
        <taxon>Schizotheciaceae</taxon>
        <taxon>Schizothecium</taxon>
    </lineage>
</organism>
<keyword evidence="3" id="KW-1185">Reference proteome</keyword>
<feature type="compositionally biased region" description="Basic and acidic residues" evidence="1">
    <location>
        <begin position="21"/>
        <end position="31"/>
    </location>
</feature>
<accession>A0AA40EUZ2</accession>
<dbReference type="AlphaFoldDB" id="A0AA40EUZ2"/>